<evidence type="ECO:0000259" key="1">
    <source>
        <dbReference type="PROSITE" id="PS50848"/>
    </source>
</evidence>
<dbReference type="Pfam" id="PF01852">
    <property type="entry name" value="START"/>
    <property type="match status" value="1"/>
</dbReference>
<dbReference type="InterPro" id="IPR028347">
    <property type="entry name" value="START_dom_prot"/>
</dbReference>
<accession>A0ABR7ULQ7</accession>
<dbReference type="InterPro" id="IPR051213">
    <property type="entry name" value="START_lipid_transfer"/>
</dbReference>
<protein>
    <recommendedName>
        <fullName evidence="1">START domain-containing protein</fullName>
    </recommendedName>
</protein>
<dbReference type="PANTHER" id="PTHR19308:SF14">
    <property type="entry name" value="START DOMAIN-CONTAINING PROTEIN"/>
    <property type="match status" value="1"/>
</dbReference>
<evidence type="ECO:0000313" key="3">
    <source>
        <dbReference type="Proteomes" id="UP000661715"/>
    </source>
</evidence>
<dbReference type="RefSeq" id="WP_188219405.1">
    <property type="nucleotide sequence ID" value="NZ_NASZ01000001.1"/>
</dbReference>
<dbReference type="PIRSF" id="PIRSF039033">
    <property type="entry name" value="START_dom"/>
    <property type="match status" value="1"/>
</dbReference>
<dbReference type="EMBL" id="NASZ01000001">
    <property type="protein sequence ID" value="MBD0723812.1"/>
    <property type="molecule type" value="Genomic_DNA"/>
</dbReference>
<dbReference type="Gene3D" id="3.30.530.20">
    <property type="match status" value="1"/>
</dbReference>
<reference evidence="2 3" key="1">
    <citation type="journal article" date="2020" name="Microbiol. Res.">
        <title>Flavobacterium pokkalii sp. nov., a novel plant growth promoting native rhizobacteria isolated from pokkali rice grown in coastal saline affected agricultural regions of southern India, Kerala.</title>
        <authorList>
            <person name="Menon R.R."/>
            <person name="Kumari S."/>
            <person name="Viver T."/>
            <person name="Rameshkumar N."/>
        </authorList>
    </citation>
    <scope>NUCLEOTIDE SEQUENCE [LARGE SCALE GENOMIC DNA]</scope>
    <source>
        <strain evidence="2 3">L1I52</strain>
    </source>
</reference>
<evidence type="ECO:0000313" key="2">
    <source>
        <dbReference type="EMBL" id="MBD0723812.1"/>
    </source>
</evidence>
<gene>
    <name evidence="2" type="ORF">B6A10_01315</name>
</gene>
<dbReference type="Proteomes" id="UP000661715">
    <property type="component" value="Unassembled WGS sequence"/>
</dbReference>
<comment type="caution">
    <text evidence="2">The sequence shown here is derived from an EMBL/GenBank/DDBJ whole genome shotgun (WGS) entry which is preliminary data.</text>
</comment>
<dbReference type="PROSITE" id="PS50848">
    <property type="entry name" value="START"/>
    <property type="match status" value="1"/>
</dbReference>
<dbReference type="SUPFAM" id="SSF55961">
    <property type="entry name" value="Bet v1-like"/>
    <property type="match status" value="1"/>
</dbReference>
<keyword evidence="3" id="KW-1185">Reference proteome</keyword>
<dbReference type="InterPro" id="IPR002913">
    <property type="entry name" value="START_lipid-bd_dom"/>
</dbReference>
<dbReference type="InterPro" id="IPR023393">
    <property type="entry name" value="START-like_dom_sf"/>
</dbReference>
<dbReference type="PANTHER" id="PTHR19308">
    <property type="entry name" value="PHOSPHATIDYLCHOLINE TRANSFER PROTEIN"/>
    <property type="match status" value="1"/>
</dbReference>
<sequence>MTKFFFIFIFMFSGFAFQQRSWELAIDKEGVKVYTRKTDSVAIKEYKVTMQVKSPVDTVLKKILDIKNLKNWSYRIAESDLVKKINDSVWIFYIHNDIEWPVKDRDHVSKVQLQKRKEDYVVLLTPYNNYVKEKKDVVRLTKFKGIWTLKKLDANHTQVTQQLYGDPESNIPAFFINMMIAKAPFYTFRNMKSQLEVKAAK</sequence>
<name>A0ABR7ULQ7_9FLAO</name>
<feature type="domain" description="START" evidence="1">
    <location>
        <begin position="22"/>
        <end position="200"/>
    </location>
</feature>
<proteinExistence type="predicted"/>
<organism evidence="2 3">
    <name type="scientific">Flavobacterium pokkalii</name>
    <dbReference type="NCBI Taxonomy" id="1940408"/>
    <lineage>
        <taxon>Bacteria</taxon>
        <taxon>Pseudomonadati</taxon>
        <taxon>Bacteroidota</taxon>
        <taxon>Flavobacteriia</taxon>
        <taxon>Flavobacteriales</taxon>
        <taxon>Flavobacteriaceae</taxon>
        <taxon>Flavobacterium</taxon>
    </lineage>
</organism>